<keyword evidence="2" id="KW-1185">Reference proteome</keyword>
<proteinExistence type="predicted"/>
<accession>A0A7W4J6G4</accession>
<dbReference type="AlphaFoldDB" id="A0A7W4J6G4"/>
<dbReference type="EMBL" id="JABEQH010000007">
    <property type="protein sequence ID" value="MBB2175625.1"/>
    <property type="molecule type" value="Genomic_DNA"/>
</dbReference>
<dbReference type="Proteomes" id="UP000561066">
    <property type="component" value="Unassembled WGS sequence"/>
</dbReference>
<sequence>MGALALVTLLPSCKSASEIVAQKEDHLAAAGFAFKPASTAQRQQMISRLPPHHFVRRMQGGQLFYVYSDPTVCNCLYVGDQSAYARYQQYRQAQALADEHEMTAMDYQDTQWNWGAWGPWGESWNGWNPAWGNWDPGMGPLGW</sequence>
<gene>
    <name evidence="1" type="ORF">HLH21_06725</name>
</gene>
<reference evidence="1 2" key="1">
    <citation type="submission" date="2020-04" db="EMBL/GenBank/DDBJ databases">
        <title>Description of novel Gluconacetobacter.</title>
        <authorList>
            <person name="Sombolestani A."/>
        </authorList>
    </citation>
    <scope>NUCLEOTIDE SEQUENCE [LARGE SCALE GENOMIC DNA]</scope>
    <source>
        <strain evidence="1 2">LMG 21312</strain>
    </source>
</reference>
<organism evidence="1 2">
    <name type="scientific">Gluconacetobacter johannae</name>
    <dbReference type="NCBI Taxonomy" id="112140"/>
    <lineage>
        <taxon>Bacteria</taxon>
        <taxon>Pseudomonadati</taxon>
        <taxon>Pseudomonadota</taxon>
        <taxon>Alphaproteobacteria</taxon>
        <taxon>Acetobacterales</taxon>
        <taxon>Acetobacteraceae</taxon>
        <taxon>Gluconacetobacter</taxon>
    </lineage>
</organism>
<evidence type="ECO:0000313" key="1">
    <source>
        <dbReference type="EMBL" id="MBB2175625.1"/>
    </source>
</evidence>
<name>A0A7W4J6G4_9PROT</name>
<comment type="caution">
    <text evidence="1">The sequence shown here is derived from an EMBL/GenBank/DDBJ whole genome shotgun (WGS) entry which is preliminary data.</text>
</comment>
<protein>
    <submittedName>
        <fullName evidence="1">Uncharacterized protein</fullName>
    </submittedName>
</protein>
<evidence type="ECO:0000313" key="2">
    <source>
        <dbReference type="Proteomes" id="UP000561066"/>
    </source>
</evidence>